<accession>A0AAE0GFB0</accession>
<evidence type="ECO:0000313" key="1">
    <source>
        <dbReference type="EMBL" id="KAK3277154.1"/>
    </source>
</evidence>
<proteinExistence type="predicted"/>
<sequence length="120" mass="13678">MVKAAKGRSDDYYNDGGSSGVHTTFGEFEIEGNFLEWRDEDTCKEYFVDTSKKCLTYSHHVVCVEVTLSKKKAKGKEFHKIAEAEHQRILGFDLSAAASSTMIGVLYCEYFEHKNLEHRT</sequence>
<dbReference type="EMBL" id="LGRX02006231">
    <property type="protein sequence ID" value="KAK3277154.1"/>
    <property type="molecule type" value="Genomic_DNA"/>
</dbReference>
<reference evidence="1 2" key="1">
    <citation type="journal article" date="2015" name="Genome Biol. Evol.">
        <title>Comparative Genomics of a Bacterivorous Green Alga Reveals Evolutionary Causalities and Consequences of Phago-Mixotrophic Mode of Nutrition.</title>
        <authorList>
            <person name="Burns J.A."/>
            <person name="Paasch A."/>
            <person name="Narechania A."/>
            <person name="Kim E."/>
        </authorList>
    </citation>
    <scope>NUCLEOTIDE SEQUENCE [LARGE SCALE GENOMIC DNA]</scope>
    <source>
        <strain evidence="1 2">PLY_AMNH</strain>
    </source>
</reference>
<organism evidence="1 2">
    <name type="scientific">Cymbomonas tetramitiformis</name>
    <dbReference type="NCBI Taxonomy" id="36881"/>
    <lineage>
        <taxon>Eukaryota</taxon>
        <taxon>Viridiplantae</taxon>
        <taxon>Chlorophyta</taxon>
        <taxon>Pyramimonadophyceae</taxon>
        <taxon>Pyramimonadales</taxon>
        <taxon>Pyramimonadaceae</taxon>
        <taxon>Cymbomonas</taxon>
    </lineage>
</organism>
<dbReference type="AlphaFoldDB" id="A0AAE0GFB0"/>
<evidence type="ECO:0000313" key="2">
    <source>
        <dbReference type="Proteomes" id="UP001190700"/>
    </source>
</evidence>
<dbReference type="Proteomes" id="UP001190700">
    <property type="component" value="Unassembled WGS sequence"/>
</dbReference>
<keyword evidence="2" id="KW-1185">Reference proteome</keyword>
<comment type="caution">
    <text evidence="1">The sequence shown here is derived from an EMBL/GenBank/DDBJ whole genome shotgun (WGS) entry which is preliminary data.</text>
</comment>
<protein>
    <submittedName>
        <fullName evidence="1">Uncharacterized protein</fullName>
    </submittedName>
</protein>
<gene>
    <name evidence="1" type="ORF">CYMTET_14817</name>
</gene>
<name>A0AAE0GFB0_9CHLO</name>